<keyword evidence="8" id="KW-1185">Reference proteome</keyword>
<dbReference type="SMART" id="SM00822">
    <property type="entry name" value="PKS_KR"/>
    <property type="match status" value="1"/>
</dbReference>
<gene>
    <name evidence="7" type="ORF">A1O9_11940</name>
</gene>
<dbReference type="Gene3D" id="3.40.50.720">
    <property type="entry name" value="NAD(P)-binding Rossmann-like Domain"/>
    <property type="match status" value="1"/>
</dbReference>
<evidence type="ECO:0000256" key="4">
    <source>
        <dbReference type="RuleBase" id="RU000363"/>
    </source>
</evidence>
<organism evidence="7 8">
    <name type="scientific">Exophiala aquamarina CBS 119918</name>
    <dbReference type="NCBI Taxonomy" id="1182545"/>
    <lineage>
        <taxon>Eukaryota</taxon>
        <taxon>Fungi</taxon>
        <taxon>Dikarya</taxon>
        <taxon>Ascomycota</taxon>
        <taxon>Pezizomycotina</taxon>
        <taxon>Eurotiomycetes</taxon>
        <taxon>Chaetothyriomycetidae</taxon>
        <taxon>Chaetothyriales</taxon>
        <taxon>Herpotrichiellaceae</taxon>
        <taxon>Exophiala</taxon>
    </lineage>
</organism>
<accession>A0A072P8P7</accession>
<reference evidence="7 8" key="1">
    <citation type="submission" date="2013-03" db="EMBL/GenBank/DDBJ databases">
        <title>The Genome Sequence of Exophiala aquamarina CBS 119918.</title>
        <authorList>
            <consortium name="The Broad Institute Genomics Platform"/>
            <person name="Cuomo C."/>
            <person name="de Hoog S."/>
            <person name="Gorbushina A."/>
            <person name="Walker B."/>
            <person name="Young S.K."/>
            <person name="Zeng Q."/>
            <person name="Gargeya S."/>
            <person name="Fitzgerald M."/>
            <person name="Haas B."/>
            <person name="Abouelleil A."/>
            <person name="Allen A.W."/>
            <person name="Alvarado L."/>
            <person name="Arachchi H.M."/>
            <person name="Berlin A.M."/>
            <person name="Chapman S.B."/>
            <person name="Gainer-Dewar J."/>
            <person name="Goldberg J."/>
            <person name="Griggs A."/>
            <person name="Gujja S."/>
            <person name="Hansen M."/>
            <person name="Howarth C."/>
            <person name="Imamovic A."/>
            <person name="Ireland A."/>
            <person name="Larimer J."/>
            <person name="McCowan C."/>
            <person name="Murphy C."/>
            <person name="Pearson M."/>
            <person name="Poon T.W."/>
            <person name="Priest M."/>
            <person name="Roberts A."/>
            <person name="Saif S."/>
            <person name="Shea T."/>
            <person name="Sisk P."/>
            <person name="Sykes S."/>
            <person name="Wortman J."/>
            <person name="Nusbaum C."/>
            <person name="Birren B."/>
        </authorList>
    </citation>
    <scope>NUCLEOTIDE SEQUENCE [LARGE SCALE GENOMIC DNA]</scope>
    <source>
        <strain evidence="7 8">CBS 119918</strain>
    </source>
</reference>
<dbReference type="InterPro" id="IPR057326">
    <property type="entry name" value="KR_dom"/>
</dbReference>
<dbReference type="GO" id="GO:0048038">
    <property type="term" value="F:quinone binding"/>
    <property type="evidence" value="ECO:0007669"/>
    <property type="project" value="TreeGrafter"/>
</dbReference>
<dbReference type="EMBL" id="AMGV01000020">
    <property type="protein sequence ID" value="KEF51950.1"/>
    <property type="molecule type" value="Genomic_DNA"/>
</dbReference>
<evidence type="ECO:0000256" key="5">
    <source>
        <dbReference type="SAM" id="MobiDB-lite"/>
    </source>
</evidence>
<feature type="domain" description="Ketoreductase" evidence="6">
    <location>
        <begin position="29"/>
        <end position="230"/>
    </location>
</feature>
<evidence type="ECO:0000256" key="2">
    <source>
        <dbReference type="ARBA" id="ARBA00022857"/>
    </source>
</evidence>
<sequence length="321" mass="34235">MAQRPSSSRRTFSSTNVPRDVAYRPHEGKLGIVTGGSRGIGAATARNLAAKGCNLLLVYTSDSSTEPTIDLCGKLSSQHDILAVPVQADLADPTRSVPHILSTAQNHFSHPRTGSFQVDIIINNAGIAGNKLLNDPDLGPIEETQFHRQYNVNVLAPLLLVQAFQPHLPKDRSGRIVNVSSVSAAFGCESQSIYAGTKAALEGMTRVWARELAENATVNAVNPGPVWGDMYSEAGEKFWKTNQKYVDAAPLMNYTGDDATRARAGGDPQEYDDIVTKGMGGKRPGFTDEIAGVIGMLCSEESGWTTGSIICANGGMKMSIA</sequence>
<dbReference type="GeneID" id="25286835"/>
<dbReference type="OrthoDB" id="47007at2759"/>
<dbReference type="PANTHER" id="PTHR42760">
    <property type="entry name" value="SHORT-CHAIN DEHYDROGENASES/REDUCTASES FAMILY MEMBER"/>
    <property type="match status" value="1"/>
</dbReference>
<evidence type="ECO:0000256" key="1">
    <source>
        <dbReference type="ARBA" id="ARBA00006484"/>
    </source>
</evidence>
<protein>
    <submittedName>
        <fullName evidence="7">3-oxoacyl-[acyl-carrier protein] reductase</fullName>
    </submittedName>
</protein>
<evidence type="ECO:0000256" key="3">
    <source>
        <dbReference type="ARBA" id="ARBA00023002"/>
    </source>
</evidence>
<dbReference type="GO" id="GO:0016616">
    <property type="term" value="F:oxidoreductase activity, acting on the CH-OH group of donors, NAD or NADP as acceptor"/>
    <property type="evidence" value="ECO:0007669"/>
    <property type="project" value="TreeGrafter"/>
</dbReference>
<dbReference type="HOGENOM" id="CLU_010194_1_3_1"/>
<comment type="caution">
    <text evidence="7">The sequence shown here is derived from an EMBL/GenBank/DDBJ whole genome shotgun (WGS) entry which is preliminary data.</text>
</comment>
<evidence type="ECO:0000259" key="6">
    <source>
        <dbReference type="SMART" id="SM00822"/>
    </source>
</evidence>
<dbReference type="InterPro" id="IPR036291">
    <property type="entry name" value="NAD(P)-bd_dom_sf"/>
</dbReference>
<dbReference type="VEuPathDB" id="FungiDB:A1O9_11940"/>
<evidence type="ECO:0000313" key="8">
    <source>
        <dbReference type="Proteomes" id="UP000027920"/>
    </source>
</evidence>
<proteinExistence type="inferred from homology"/>
<dbReference type="SUPFAM" id="SSF51735">
    <property type="entry name" value="NAD(P)-binding Rossmann-fold domains"/>
    <property type="match status" value="1"/>
</dbReference>
<dbReference type="FunFam" id="3.40.50.720:FF:000374">
    <property type="entry name" value="3-oxoacyl-(Acyl-carrier-protein) reductase"/>
    <property type="match status" value="1"/>
</dbReference>
<dbReference type="PANTHER" id="PTHR42760:SF111">
    <property type="entry name" value="3-OXOACYL-(ACYL-CARRIER-PROTEIN) REDUCTASE (AFU_ORTHOLOGUE AFUA_1G10100)"/>
    <property type="match status" value="1"/>
</dbReference>
<dbReference type="PRINTS" id="PR00081">
    <property type="entry name" value="GDHRDH"/>
</dbReference>
<dbReference type="AlphaFoldDB" id="A0A072P8P7"/>
<dbReference type="InterPro" id="IPR002347">
    <property type="entry name" value="SDR_fam"/>
</dbReference>
<dbReference type="RefSeq" id="XP_013254540.1">
    <property type="nucleotide sequence ID" value="XM_013399086.1"/>
</dbReference>
<feature type="compositionally biased region" description="Low complexity" evidence="5">
    <location>
        <begin position="1"/>
        <end position="15"/>
    </location>
</feature>
<keyword evidence="3" id="KW-0560">Oxidoreductase</keyword>
<dbReference type="Proteomes" id="UP000027920">
    <property type="component" value="Unassembled WGS sequence"/>
</dbReference>
<name>A0A072P8P7_9EURO</name>
<keyword evidence="2" id="KW-0521">NADP</keyword>
<dbReference type="GO" id="GO:0006633">
    <property type="term" value="P:fatty acid biosynthetic process"/>
    <property type="evidence" value="ECO:0007669"/>
    <property type="project" value="TreeGrafter"/>
</dbReference>
<dbReference type="CDD" id="cd05233">
    <property type="entry name" value="SDR_c"/>
    <property type="match status" value="1"/>
</dbReference>
<evidence type="ECO:0000313" key="7">
    <source>
        <dbReference type="EMBL" id="KEF51950.1"/>
    </source>
</evidence>
<dbReference type="STRING" id="1182545.A0A072P8P7"/>
<feature type="region of interest" description="Disordered" evidence="5">
    <location>
        <begin position="1"/>
        <end position="20"/>
    </location>
</feature>
<dbReference type="PRINTS" id="PR00080">
    <property type="entry name" value="SDRFAMILY"/>
</dbReference>
<comment type="similarity">
    <text evidence="1 4">Belongs to the short-chain dehydrogenases/reductases (SDR) family.</text>
</comment>
<dbReference type="InterPro" id="IPR020904">
    <property type="entry name" value="Sc_DH/Rdtase_CS"/>
</dbReference>
<dbReference type="PROSITE" id="PS00061">
    <property type="entry name" value="ADH_SHORT"/>
    <property type="match status" value="1"/>
</dbReference>
<dbReference type="Pfam" id="PF00106">
    <property type="entry name" value="adh_short"/>
    <property type="match status" value="1"/>
</dbReference>